<evidence type="ECO:0000259" key="6">
    <source>
        <dbReference type="PROSITE" id="PS50111"/>
    </source>
</evidence>
<keyword evidence="5" id="KW-0812">Transmembrane</keyword>
<dbReference type="InterPro" id="IPR024478">
    <property type="entry name" value="HlyB_4HB_MCP"/>
</dbReference>
<dbReference type="SUPFAM" id="SSF58104">
    <property type="entry name" value="Methyl-accepting chemotaxis protein (MCP) signaling domain"/>
    <property type="match status" value="1"/>
</dbReference>
<keyword evidence="1 3" id="KW-0807">Transducer</keyword>
<dbReference type="Gene3D" id="6.10.340.10">
    <property type="match status" value="1"/>
</dbReference>
<evidence type="ECO:0000256" key="3">
    <source>
        <dbReference type="PROSITE-ProRule" id="PRU00284"/>
    </source>
</evidence>
<dbReference type="GO" id="GO:0016020">
    <property type="term" value="C:membrane"/>
    <property type="evidence" value="ECO:0007669"/>
    <property type="project" value="InterPro"/>
</dbReference>
<gene>
    <name evidence="8" type="ordered locus">Clocel_1204</name>
</gene>
<dbReference type="InterPro" id="IPR003660">
    <property type="entry name" value="HAMP_dom"/>
</dbReference>
<keyword evidence="5" id="KW-1133">Transmembrane helix</keyword>
<dbReference type="PROSITE" id="PS50885">
    <property type="entry name" value="HAMP"/>
    <property type="match status" value="1"/>
</dbReference>
<proteinExistence type="inferred from homology"/>
<organism evidence="8 9">
    <name type="scientific">Clostridium cellulovorans (strain ATCC 35296 / DSM 3052 / OCM 3 / 743B)</name>
    <dbReference type="NCBI Taxonomy" id="573061"/>
    <lineage>
        <taxon>Bacteria</taxon>
        <taxon>Bacillati</taxon>
        <taxon>Bacillota</taxon>
        <taxon>Clostridia</taxon>
        <taxon>Eubacteriales</taxon>
        <taxon>Clostridiaceae</taxon>
        <taxon>Clostridium</taxon>
    </lineage>
</organism>
<comment type="similarity">
    <text evidence="2">Belongs to the methyl-accepting chemotaxis (MCP) protein family.</text>
</comment>
<evidence type="ECO:0000256" key="4">
    <source>
        <dbReference type="SAM" id="Coils"/>
    </source>
</evidence>
<dbReference type="PANTHER" id="PTHR32089">
    <property type="entry name" value="METHYL-ACCEPTING CHEMOTAXIS PROTEIN MCPB"/>
    <property type="match status" value="1"/>
</dbReference>
<dbReference type="KEGG" id="ccb:Clocel_1204"/>
<dbReference type="HOGENOM" id="CLU_000445_107_27_9"/>
<evidence type="ECO:0000256" key="5">
    <source>
        <dbReference type="SAM" id="Phobius"/>
    </source>
</evidence>
<feature type="coiled-coil region" evidence="4">
    <location>
        <begin position="445"/>
        <end position="472"/>
    </location>
</feature>
<keyword evidence="5" id="KW-0472">Membrane</keyword>
<name>D9SUQ5_CLOC7</name>
<evidence type="ECO:0000313" key="8">
    <source>
        <dbReference type="EMBL" id="ADL50960.1"/>
    </source>
</evidence>
<dbReference type="EMBL" id="CP002160">
    <property type="protein sequence ID" value="ADL50960.1"/>
    <property type="molecule type" value="Genomic_DNA"/>
</dbReference>
<dbReference type="GO" id="GO:0007165">
    <property type="term" value="P:signal transduction"/>
    <property type="evidence" value="ECO:0007669"/>
    <property type="project" value="UniProtKB-KW"/>
</dbReference>
<dbReference type="Gene3D" id="1.10.287.950">
    <property type="entry name" value="Methyl-accepting chemotaxis protein"/>
    <property type="match status" value="1"/>
</dbReference>
<dbReference type="PROSITE" id="PS50111">
    <property type="entry name" value="CHEMOTAXIS_TRANSDUC_2"/>
    <property type="match status" value="1"/>
</dbReference>
<dbReference type="OrthoDB" id="9760371at2"/>
<dbReference type="PANTHER" id="PTHR32089:SF112">
    <property type="entry name" value="LYSOZYME-LIKE PROTEIN-RELATED"/>
    <property type="match status" value="1"/>
</dbReference>
<dbReference type="Pfam" id="PF12729">
    <property type="entry name" value="4HB_MCP_1"/>
    <property type="match status" value="1"/>
</dbReference>
<feature type="transmembrane region" description="Helical" evidence="5">
    <location>
        <begin position="6"/>
        <end position="28"/>
    </location>
</feature>
<dbReference type="AlphaFoldDB" id="D9SUQ5"/>
<evidence type="ECO:0000256" key="1">
    <source>
        <dbReference type="ARBA" id="ARBA00023224"/>
    </source>
</evidence>
<evidence type="ECO:0000259" key="7">
    <source>
        <dbReference type="PROSITE" id="PS50885"/>
    </source>
</evidence>
<dbReference type="eggNOG" id="COG0840">
    <property type="taxonomic scope" value="Bacteria"/>
</dbReference>
<dbReference type="RefSeq" id="WP_010076184.1">
    <property type="nucleotide sequence ID" value="NC_014393.1"/>
</dbReference>
<keyword evidence="4" id="KW-0175">Coiled coil</keyword>
<feature type="transmembrane region" description="Helical" evidence="5">
    <location>
        <begin position="181"/>
        <end position="203"/>
    </location>
</feature>
<dbReference type="SMART" id="SM00304">
    <property type="entry name" value="HAMP"/>
    <property type="match status" value="1"/>
</dbReference>
<dbReference type="STRING" id="573061.Clocel_1204"/>
<protein>
    <submittedName>
        <fullName evidence="8">Methyl-accepting chemotaxis sensory transducer</fullName>
    </submittedName>
</protein>
<dbReference type="CDD" id="cd06225">
    <property type="entry name" value="HAMP"/>
    <property type="match status" value="1"/>
</dbReference>
<feature type="domain" description="HAMP" evidence="7">
    <location>
        <begin position="204"/>
        <end position="257"/>
    </location>
</feature>
<dbReference type="SMART" id="SM00283">
    <property type="entry name" value="MA"/>
    <property type="match status" value="1"/>
</dbReference>
<dbReference type="InterPro" id="IPR004089">
    <property type="entry name" value="MCPsignal_dom"/>
</dbReference>
<sequence>MKLKLGSKIFGSLSILVLLIMIVSYLGISGINKVKREYSTLVKENMSLLTHVEKARALKLEQVSTVRGYLLFKDESFPGIFEDLKGQIEDNYRDIEAVIKTQSDKNFLAELKKEDDDYYSTVEEVFKLTRLKKFEEATTRAVEGRQHVEEIKAITYNWSNTVEKTNEEAVTIVNDHIKHKIILSTTLVIISAIISGILCVLLIKYVSRPLVNLVKASQKVAQGDLSQEIRIFRTGDEIQDLTSNFSIMVKNLRQMIIKFSETSEQLAASSQELSASSEEVVKISEQIANNIAELAKGTTEQAQSSEEGNIKISEISSGLKKITLDMNNSEKLTDSSLERVSKGEESVKYQENKMYESKEVTTNVKEVLVLLEEKSKEIGNIVGVIKEISEQTNLLSLNAAIESARAGEHGRGFAVVADEVKKLAEETSNSVIQVGEIINSIQALINQSVLEANRAEKAIEQQERALAETVEVFRGIQEESVIISSNIKTVTNFSEKLSENATETGDAINNIASIAQETAANTEQVSAATEEQTASIQQIASSAEELAKLAEELQVIVKEFNL</sequence>
<accession>D9SUQ5</accession>
<evidence type="ECO:0000256" key="2">
    <source>
        <dbReference type="ARBA" id="ARBA00029447"/>
    </source>
</evidence>
<dbReference type="Proteomes" id="UP000002730">
    <property type="component" value="Chromosome"/>
</dbReference>
<feature type="domain" description="Methyl-accepting transducer" evidence="6">
    <location>
        <begin position="276"/>
        <end position="547"/>
    </location>
</feature>
<evidence type="ECO:0000313" key="9">
    <source>
        <dbReference type="Proteomes" id="UP000002730"/>
    </source>
</evidence>
<keyword evidence="9" id="KW-1185">Reference proteome</keyword>
<dbReference type="Pfam" id="PF00015">
    <property type="entry name" value="MCPsignal"/>
    <property type="match status" value="1"/>
</dbReference>
<dbReference type="Pfam" id="PF00672">
    <property type="entry name" value="HAMP"/>
    <property type="match status" value="1"/>
</dbReference>
<reference evidence="8 9" key="1">
    <citation type="submission" date="2010-08" db="EMBL/GenBank/DDBJ databases">
        <title>Complete sequence of Clostridium cellulovorans 743B.</title>
        <authorList>
            <consortium name="US DOE Joint Genome Institute"/>
            <person name="Lucas S."/>
            <person name="Copeland A."/>
            <person name="Lapidus A."/>
            <person name="Cheng J.-F."/>
            <person name="Bruce D."/>
            <person name="Goodwin L."/>
            <person name="Pitluck S."/>
            <person name="Chertkov O."/>
            <person name="Detter J.C."/>
            <person name="Han C."/>
            <person name="Tapia R."/>
            <person name="Land M."/>
            <person name="Hauser L."/>
            <person name="Chang Y.-J."/>
            <person name="Jeffries C."/>
            <person name="Kyrpides N."/>
            <person name="Ivanova N."/>
            <person name="Mikhailova N."/>
            <person name="Hemme C.L."/>
            <person name="Woyke T."/>
        </authorList>
    </citation>
    <scope>NUCLEOTIDE SEQUENCE [LARGE SCALE GENOMIC DNA]</scope>
    <source>
        <strain evidence="9">ATCC 35296 / DSM 3052 / OCM 3 / 743B</strain>
    </source>
</reference>